<accession>A0A915KGD6</accession>
<dbReference type="Proteomes" id="UP000887565">
    <property type="component" value="Unplaced"/>
</dbReference>
<reference evidence="2" key="1">
    <citation type="submission" date="2022-11" db="UniProtKB">
        <authorList>
            <consortium name="WormBaseParasite"/>
        </authorList>
    </citation>
    <scope>IDENTIFICATION</scope>
</reference>
<sequence>MIIMESSTDTASGVIQTPSIVSLTHDAGFQALQPRHLQATFGLAANEPASPVRSLCRCELLCEK</sequence>
<dbReference type="AlphaFoldDB" id="A0A915KGD6"/>
<name>A0A915KGD6_ROMCU</name>
<keyword evidence="1" id="KW-1185">Reference proteome</keyword>
<evidence type="ECO:0000313" key="1">
    <source>
        <dbReference type="Proteomes" id="UP000887565"/>
    </source>
</evidence>
<proteinExistence type="predicted"/>
<evidence type="ECO:0000313" key="2">
    <source>
        <dbReference type="WBParaSite" id="nRc.2.0.1.t37036-RA"/>
    </source>
</evidence>
<organism evidence="1 2">
    <name type="scientific">Romanomermis culicivorax</name>
    <name type="common">Nematode worm</name>
    <dbReference type="NCBI Taxonomy" id="13658"/>
    <lineage>
        <taxon>Eukaryota</taxon>
        <taxon>Metazoa</taxon>
        <taxon>Ecdysozoa</taxon>
        <taxon>Nematoda</taxon>
        <taxon>Enoplea</taxon>
        <taxon>Dorylaimia</taxon>
        <taxon>Mermithida</taxon>
        <taxon>Mermithoidea</taxon>
        <taxon>Mermithidae</taxon>
        <taxon>Romanomermis</taxon>
    </lineage>
</organism>
<dbReference type="WBParaSite" id="nRc.2.0.1.t37036-RA">
    <property type="protein sequence ID" value="nRc.2.0.1.t37036-RA"/>
    <property type="gene ID" value="nRc.2.0.1.g37036"/>
</dbReference>
<protein>
    <submittedName>
        <fullName evidence="2">Uncharacterized protein</fullName>
    </submittedName>
</protein>